<dbReference type="PANTHER" id="PTHR34387">
    <property type="entry name" value="SLR1258 PROTEIN"/>
    <property type="match status" value="1"/>
</dbReference>
<dbReference type="PANTHER" id="PTHR34387:SF2">
    <property type="entry name" value="SLR1258 PROTEIN"/>
    <property type="match status" value="1"/>
</dbReference>
<dbReference type="InterPro" id="IPR007497">
    <property type="entry name" value="SIMPL/DUF541"/>
</dbReference>
<keyword evidence="2" id="KW-1185">Reference proteome</keyword>
<reference evidence="1 2" key="1">
    <citation type="journal article" date="2022" name="Res Sq">
        <title>Evolution of multicellular longitudinally dividing oral cavity symbionts (Neisseriaceae).</title>
        <authorList>
            <person name="Nyongesa S."/>
            <person name="Weber P."/>
            <person name="Bernet E."/>
            <person name="Pullido F."/>
            <person name="Nieckarz M."/>
            <person name="Delaby M."/>
            <person name="Nieves C."/>
            <person name="Viehboeck T."/>
            <person name="Krause N."/>
            <person name="Rivera-Millot A."/>
            <person name="Nakamura A."/>
            <person name="Vischer N."/>
            <person name="VanNieuwenhze M."/>
            <person name="Brun Y."/>
            <person name="Cava F."/>
            <person name="Bulgheresi S."/>
            <person name="Veyrier F."/>
        </authorList>
    </citation>
    <scope>NUCLEOTIDE SEQUENCE [LARGE SCALE GENOMIC DNA]</scope>
    <source>
        <strain evidence="1 2">CCUG 63373m</strain>
    </source>
</reference>
<dbReference type="EMBL" id="CP091508">
    <property type="protein sequence ID" value="UOO82856.1"/>
    <property type="molecule type" value="Genomic_DNA"/>
</dbReference>
<dbReference type="Proteomes" id="UP000829817">
    <property type="component" value="Chromosome"/>
</dbReference>
<organism evidence="1 2">
    <name type="scientific">Uruburuella testudinis</name>
    <dbReference type="NCBI Taxonomy" id="1282863"/>
    <lineage>
        <taxon>Bacteria</taxon>
        <taxon>Pseudomonadati</taxon>
        <taxon>Pseudomonadota</taxon>
        <taxon>Betaproteobacteria</taxon>
        <taxon>Neisseriales</taxon>
        <taxon>Neisseriaceae</taxon>
        <taxon>Uruburuella</taxon>
    </lineage>
</organism>
<dbReference type="Pfam" id="PF04402">
    <property type="entry name" value="SIMPL"/>
    <property type="match status" value="1"/>
</dbReference>
<evidence type="ECO:0000313" key="1">
    <source>
        <dbReference type="EMBL" id="UOO82856.1"/>
    </source>
</evidence>
<evidence type="ECO:0000313" key="2">
    <source>
        <dbReference type="Proteomes" id="UP000829817"/>
    </source>
</evidence>
<dbReference type="RefSeq" id="WP_244786968.1">
    <property type="nucleotide sequence ID" value="NZ_CP091508.1"/>
</dbReference>
<accession>A0ABY4DVJ1</accession>
<dbReference type="Gene3D" id="3.30.110.170">
    <property type="entry name" value="Protein of unknown function (DUF541), domain 1"/>
    <property type="match status" value="1"/>
</dbReference>
<proteinExistence type="predicted"/>
<dbReference type="InterPro" id="IPR016907">
    <property type="entry name" value="UCP029033"/>
</dbReference>
<dbReference type="Gene3D" id="3.30.70.2970">
    <property type="entry name" value="Protein of unknown function (DUF541), domain 2"/>
    <property type="match status" value="1"/>
</dbReference>
<dbReference type="PIRSF" id="PIRSF029033">
    <property type="entry name" value="UCP029033"/>
    <property type="match status" value="1"/>
</dbReference>
<sequence length="251" mass="27156">MATHSPSKGLVLLGITLAIGLIAAAFVLGMQFKNFRQPGTITVKGLAEKSYQADRAEWQTSVAVHGDTYAQVLAQLQQAEPVLARFLTAQGFNATEVQRFTPMVEPAYTEVRQEDGSIRQVQNGYQGEQRLLVSSSNLTAIQKAQQAVLQLRADNEAIRFEQPQYLLGNLETIKHALITQATEDAHKRAQEFAKTGGAAVGAMRSASQGSFNIYAEGGGSSSDDYGGVYDKTTIGKNVRLVVTIEYGIGKE</sequence>
<dbReference type="InterPro" id="IPR052022">
    <property type="entry name" value="26kDa_periplasmic_antigen"/>
</dbReference>
<name>A0ABY4DVJ1_9NEIS</name>
<gene>
    <name evidence="1" type="ORF">LVJ83_05185</name>
</gene>
<protein>
    <submittedName>
        <fullName evidence="1">SIMPL domain-containing protein</fullName>
    </submittedName>
</protein>